<keyword evidence="3" id="KW-0963">Cytoplasm</keyword>
<evidence type="ECO:0000256" key="3">
    <source>
        <dbReference type="ARBA" id="ARBA00022490"/>
    </source>
</evidence>
<evidence type="ECO:0000256" key="7">
    <source>
        <dbReference type="ARBA" id="ARBA00022777"/>
    </source>
</evidence>
<dbReference type="Proteomes" id="UP000095564">
    <property type="component" value="Unassembled WGS sequence"/>
</dbReference>
<evidence type="ECO:0000313" key="14">
    <source>
        <dbReference type="Proteomes" id="UP000095598"/>
    </source>
</evidence>
<dbReference type="EMBL" id="CP132968">
    <property type="protein sequence ID" value="WMD16849.1"/>
    <property type="molecule type" value="Genomic_DNA"/>
</dbReference>
<dbReference type="Proteomes" id="UP001644750">
    <property type="component" value="Unassembled WGS sequence"/>
</dbReference>
<comment type="subcellular location">
    <subcellularLocation>
        <location evidence="1">Cytoplasm</location>
    </subcellularLocation>
</comment>
<keyword evidence="6" id="KW-0598">Phosphotransferase system</keyword>
<evidence type="ECO:0000313" key="11">
    <source>
        <dbReference type="EMBL" id="NSJ78158.1"/>
    </source>
</evidence>
<dbReference type="InterPro" id="IPR051471">
    <property type="entry name" value="Bacterial_PTS_sugar_comp"/>
</dbReference>
<dbReference type="EMBL" id="JAAITB010000001">
    <property type="protein sequence ID" value="NSJ78158.1"/>
    <property type="molecule type" value="Genomic_DNA"/>
</dbReference>
<dbReference type="InterPro" id="IPR036662">
    <property type="entry name" value="PTS_EIIA_man-typ_sf"/>
</dbReference>
<keyword evidence="5" id="KW-0808">Transferase</keyword>
<gene>
    <name evidence="9" type="primary">manX_7</name>
    <name evidence="10" type="synonym">manX_1</name>
    <name evidence="9" type="ORF">ERS852425_01598</name>
    <name evidence="10" type="ORF">ERS852520_01343</name>
    <name evidence="11" type="ORF">G5A72_00835</name>
    <name evidence="12" type="ORF">RBI15_01755</name>
</gene>
<dbReference type="AlphaFoldDB" id="A0A173WID5"/>
<dbReference type="Gene3D" id="3.40.50.510">
    <property type="entry name" value="Phosphotransferase system, mannose-type IIA component"/>
    <property type="match status" value="1"/>
</dbReference>
<dbReference type="Pfam" id="PF03610">
    <property type="entry name" value="EIIA-man"/>
    <property type="match status" value="1"/>
</dbReference>
<evidence type="ECO:0000313" key="12">
    <source>
        <dbReference type="EMBL" id="WMD16849.1"/>
    </source>
</evidence>
<feature type="domain" description="PTS EIIA type-4" evidence="8">
    <location>
        <begin position="1"/>
        <end position="124"/>
    </location>
</feature>
<dbReference type="EMBL" id="CZAU01000011">
    <property type="protein sequence ID" value="CUP43408.1"/>
    <property type="molecule type" value="Genomic_DNA"/>
</dbReference>
<dbReference type="SUPFAM" id="SSF53062">
    <property type="entry name" value="PTS system fructose IIA component-like"/>
    <property type="match status" value="1"/>
</dbReference>
<evidence type="ECO:0000256" key="1">
    <source>
        <dbReference type="ARBA" id="ARBA00004496"/>
    </source>
</evidence>
<keyword evidence="15" id="KW-1185">Reference proteome</keyword>
<evidence type="ECO:0000256" key="4">
    <source>
        <dbReference type="ARBA" id="ARBA00022597"/>
    </source>
</evidence>
<dbReference type="GO" id="GO:0016020">
    <property type="term" value="C:membrane"/>
    <property type="evidence" value="ECO:0007669"/>
    <property type="project" value="InterPro"/>
</dbReference>
<dbReference type="Proteomes" id="UP001243496">
    <property type="component" value="Chromosome"/>
</dbReference>
<proteinExistence type="predicted"/>
<evidence type="ECO:0000313" key="9">
    <source>
        <dbReference type="EMBL" id="CUM94231.1"/>
    </source>
</evidence>
<reference evidence="11 15" key="2">
    <citation type="journal article" date="2020" name="Cell Host Microbe">
        <title>Functional and Genomic Variation between Human-Derived Isolates of Lachnospiraceae Reveals Inter- and Intra-Species Diversity.</title>
        <authorList>
            <person name="Sorbara M.T."/>
            <person name="Littmann E.R."/>
            <person name="Fontana E."/>
            <person name="Moody T.U."/>
            <person name="Kohout C.E."/>
            <person name="Gjonbalaj M."/>
            <person name="Eaton V."/>
            <person name="Seok R."/>
            <person name="Leiner I.M."/>
            <person name="Pamer E.G."/>
        </authorList>
    </citation>
    <scope>NUCLEOTIDE SEQUENCE [LARGE SCALE GENOMIC DNA]</scope>
    <source>
        <strain evidence="11 15">MSK.14.57</strain>
    </source>
</reference>
<dbReference type="PANTHER" id="PTHR33799">
    <property type="entry name" value="PTS PERMEASE-RELATED-RELATED"/>
    <property type="match status" value="1"/>
</dbReference>
<dbReference type="GO" id="GO:0005737">
    <property type="term" value="C:cytoplasm"/>
    <property type="evidence" value="ECO:0007669"/>
    <property type="project" value="UniProtKB-SubCell"/>
</dbReference>
<evidence type="ECO:0000259" key="8">
    <source>
        <dbReference type="PROSITE" id="PS51096"/>
    </source>
</evidence>
<evidence type="ECO:0000313" key="10">
    <source>
        <dbReference type="EMBL" id="CUP43408.1"/>
    </source>
</evidence>
<dbReference type="PANTHER" id="PTHR33799:SF1">
    <property type="entry name" value="PTS SYSTEM MANNOSE-SPECIFIC EIIAB COMPONENT-RELATED"/>
    <property type="match status" value="1"/>
</dbReference>
<dbReference type="GO" id="GO:0009401">
    <property type="term" value="P:phosphoenolpyruvate-dependent sugar phosphotransferase system"/>
    <property type="evidence" value="ECO:0007669"/>
    <property type="project" value="UniProtKB-KW"/>
</dbReference>
<dbReference type="GO" id="GO:0016301">
    <property type="term" value="F:kinase activity"/>
    <property type="evidence" value="ECO:0007669"/>
    <property type="project" value="UniProtKB-KW"/>
</dbReference>
<name>A0A173WID5_ANAHA</name>
<keyword evidence="4" id="KW-0762">Sugar transport</keyword>
<protein>
    <submittedName>
        <fullName evidence="9">EIIAB-Man</fullName>
    </submittedName>
    <submittedName>
        <fullName evidence="11">PTS mannose transporter subunit IIAB</fullName>
    </submittedName>
</protein>
<organism evidence="9 14">
    <name type="scientific">Anaerostipes hadrus</name>
    <dbReference type="NCBI Taxonomy" id="649756"/>
    <lineage>
        <taxon>Bacteria</taxon>
        <taxon>Bacillati</taxon>
        <taxon>Bacillota</taxon>
        <taxon>Clostridia</taxon>
        <taxon>Lachnospirales</taxon>
        <taxon>Lachnospiraceae</taxon>
        <taxon>Anaerostipes</taxon>
    </lineage>
</organism>
<evidence type="ECO:0000256" key="5">
    <source>
        <dbReference type="ARBA" id="ARBA00022679"/>
    </source>
</evidence>
<dbReference type="Proteomes" id="UP000095598">
    <property type="component" value="Unassembled WGS sequence"/>
</dbReference>
<evidence type="ECO:0000313" key="13">
    <source>
        <dbReference type="Proteomes" id="UP000095564"/>
    </source>
</evidence>
<dbReference type="CDD" id="cd00006">
    <property type="entry name" value="PTS_IIA_man"/>
    <property type="match status" value="1"/>
</dbReference>
<dbReference type="PROSITE" id="PS51096">
    <property type="entry name" value="PTS_EIIA_TYPE_4"/>
    <property type="match status" value="1"/>
</dbReference>
<dbReference type="InterPro" id="IPR033887">
    <property type="entry name" value="PTS_IIA_man"/>
</dbReference>
<keyword evidence="7" id="KW-0418">Kinase</keyword>
<evidence type="ECO:0000313" key="15">
    <source>
        <dbReference type="Proteomes" id="UP001644750"/>
    </source>
</evidence>
<reference evidence="12" key="4">
    <citation type="submission" date="2023-08" db="EMBL/GenBank/DDBJ databases">
        <title>Complete Genome Sequences of butyrate producing Anaerostipes hadrus strains BA1 and GIF7 isolated from the terminal ileum of a healthy lean male.</title>
        <authorList>
            <person name="Low A."/>
            <person name="Sheludchenko M."/>
            <person name="Cheng H.E."/>
            <person name="Koh X.Q."/>
            <person name="Lee J."/>
        </authorList>
    </citation>
    <scope>NUCLEOTIDE SEQUENCE</scope>
    <source>
        <strain evidence="12">BA1</strain>
    </source>
</reference>
<dbReference type="InterPro" id="IPR004701">
    <property type="entry name" value="PTS_EIIA_man-typ"/>
</dbReference>
<evidence type="ECO:0000256" key="6">
    <source>
        <dbReference type="ARBA" id="ARBA00022683"/>
    </source>
</evidence>
<dbReference type="GeneID" id="92740091"/>
<dbReference type="RefSeq" id="WP_009204256.1">
    <property type="nucleotide sequence ID" value="NZ_CP132968.1"/>
</dbReference>
<reference evidence="13 14" key="1">
    <citation type="submission" date="2015-09" db="EMBL/GenBank/DDBJ databases">
        <authorList>
            <consortium name="Pathogen Informatics"/>
        </authorList>
    </citation>
    <scope>NUCLEOTIDE SEQUENCE [LARGE SCALE GENOMIC DNA]</scope>
    <source>
        <strain evidence="9 14">2789STDY5608868</strain>
        <strain evidence="10 13">2789STDY5834908</strain>
    </source>
</reference>
<keyword evidence="2" id="KW-0813">Transport</keyword>
<reference evidence="11" key="3">
    <citation type="submission" date="2020-02" db="EMBL/GenBank/DDBJ databases">
        <authorList>
            <person name="Littmann E."/>
            <person name="Sorbara M."/>
        </authorList>
    </citation>
    <scope>NUCLEOTIDE SEQUENCE</scope>
    <source>
        <strain evidence="11">MSK.14.57</strain>
    </source>
</reference>
<evidence type="ECO:0000256" key="2">
    <source>
        <dbReference type="ARBA" id="ARBA00022448"/>
    </source>
</evidence>
<sequence>MVNIILISHGEFCEGLLKSLIMVTGDDYGIKTLALYPGMTADTYREKLDQIILENENSEGTLILADIVFGTPFQSAAYMSKTHKIGLVSGMNMPMLVAVASERTESSTLKDLIEIATNPDYHGIQGTLFEKGETKRRGKLSINKD</sequence>
<dbReference type="OrthoDB" id="9799827at2"/>
<dbReference type="EMBL" id="CYXT01000010">
    <property type="protein sequence ID" value="CUM94231.1"/>
    <property type="molecule type" value="Genomic_DNA"/>
</dbReference>
<accession>A0A173WID5</accession>